<dbReference type="Gene3D" id="3.90.25.10">
    <property type="entry name" value="UDP-galactose 4-epimerase, domain 1"/>
    <property type="match status" value="1"/>
</dbReference>
<dbReference type="PANTHER" id="PTHR42748:SF7">
    <property type="entry name" value="NMRA LIKE REDOX SENSOR 1-RELATED"/>
    <property type="match status" value="1"/>
</dbReference>
<proteinExistence type="inferred from homology"/>
<dbReference type="InterPro" id="IPR051164">
    <property type="entry name" value="NmrA-like_oxidored"/>
</dbReference>
<evidence type="ECO:0000259" key="3">
    <source>
        <dbReference type="Pfam" id="PF05368"/>
    </source>
</evidence>
<evidence type="ECO:0000313" key="4">
    <source>
        <dbReference type="EMBL" id="GIM77292.1"/>
    </source>
</evidence>
<accession>A0A919VVF7</accession>
<dbReference type="Gene3D" id="3.40.50.720">
    <property type="entry name" value="NAD(P)-binding Rossmann-like Domain"/>
    <property type="match status" value="1"/>
</dbReference>
<evidence type="ECO:0000313" key="5">
    <source>
        <dbReference type="Proteomes" id="UP000681340"/>
    </source>
</evidence>
<keyword evidence="5" id="KW-1185">Reference proteome</keyword>
<dbReference type="Pfam" id="PF05368">
    <property type="entry name" value="NmrA"/>
    <property type="match status" value="1"/>
</dbReference>
<evidence type="ECO:0000256" key="1">
    <source>
        <dbReference type="ARBA" id="ARBA00006328"/>
    </source>
</evidence>
<sequence>MTPVLVTGGTGKQGGAVARALLAGGVAVRALVRDPQADAAKALEALGAELVVGDLNQPASLVPAATGVRGVFSVQTPDVTDLGSDAEVVRGRNLVAAALAAGVPQFVHTSVAGAGEFARSAPGWHEGRWNTHYWESKAAIDEAVRAAGFASWTVLKPATFMENLIGWSFMFGNWAQDGFVTTFGPDTKLSWVAVDDIGTAAAAAFADPARWHGVDLDLAGERLTMTEVAATLTEVLGRPVPAPVLTAGEAVARGLPEMMVPMHEWTEVVGSPARPEQTHAYGLPMTDFRTWAVSHLG</sequence>
<dbReference type="InterPro" id="IPR008030">
    <property type="entry name" value="NmrA-like"/>
</dbReference>
<evidence type="ECO:0000256" key="2">
    <source>
        <dbReference type="ARBA" id="ARBA00022857"/>
    </source>
</evidence>
<dbReference type="SUPFAM" id="SSF51735">
    <property type="entry name" value="NAD(P)-binding Rossmann-fold domains"/>
    <property type="match status" value="1"/>
</dbReference>
<comment type="similarity">
    <text evidence="1">Belongs to the NmrA-type oxidoreductase family.</text>
</comment>
<keyword evidence="2" id="KW-0521">NADP</keyword>
<dbReference type="CDD" id="cd05251">
    <property type="entry name" value="NmrA_like_SDR_a"/>
    <property type="match status" value="1"/>
</dbReference>
<feature type="domain" description="NmrA-like" evidence="3">
    <location>
        <begin position="4"/>
        <end position="249"/>
    </location>
</feature>
<name>A0A919VVF7_9ACTN</name>
<dbReference type="InterPro" id="IPR036291">
    <property type="entry name" value="NAD(P)-bd_dom_sf"/>
</dbReference>
<dbReference type="AlphaFoldDB" id="A0A919VVF7"/>
<dbReference type="RefSeq" id="WP_212993342.1">
    <property type="nucleotide sequence ID" value="NZ_BAABEA010000047.1"/>
</dbReference>
<protein>
    <recommendedName>
        <fullName evidence="3">NmrA-like domain-containing protein</fullName>
    </recommendedName>
</protein>
<gene>
    <name evidence="4" type="ORF">Aau02nite_75210</name>
</gene>
<organism evidence="4 5">
    <name type="scientific">Actinoplanes auranticolor</name>
    <dbReference type="NCBI Taxonomy" id="47988"/>
    <lineage>
        <taxon>Bacteria</taxon>
        <taxon>Bacillati</taxon>
        <taxon>Actinomycetota</taxon>
        <taxon>Actinomycetes</taxon>
        <taxon>Micromonosporales</taxon>
        <taxon>Micromonosporaceae</taxon>
        <taxon>Actinoplanes</taxon>
    </lineage>
</organism>
<dbReference type="EMBL" id="BOQL01000066">
    <property type="protein sequence ID" value="GIM77292.1"/>
    <property type="molecule type" value="Genomic_DNA"/>
</dbReference>
<comment type="caution">
    <text evidence="4">The sequence shown here is derived from an EMBL/GenBank/DDBJ whole genome shotgun (WGS) entry which is preliminary data.</text>
</comment>
<reference evidence="4" key="1">
    <citation type="submission" date="2021-03" db="EMBL/GenBank/DDBJ databases">
        <title>Whole genome shotgun sequence of Actinoplanes auranticolor NBRC 12245.</title>
        <authorList>
            <person name="Komaki H."/>
            <person name="Tamura T."/>
        </authorList>
    </citation>
    <scope>NUCLEOTIDE SEQUENCE</scope>
    <source>
        <strain evidence="4">NBRC 12245</strain>
    </source>
</reference>
<dbReference type="Proteomes" id="UP000681340">
    <property type="component" value="Unassembled WGS sequence"/>
</dbReference>
<dbReference type="PANTHER" id="PTHR42748">
    <property type="entry name" value="NITROGEN METABOLITE REPRESSION PROTEIN NMRA FAMILY MEMBER"/>
    <property type="match status" value="1"/>
</dbReference>